<feature type="domain" description="Beta-Casp" evidence="3">
    <location>
        <begin position="259"/>
        <end position="384"/>
    </location>
</feature>
<dbReference type="SMART" id="SM01027">
    <property type="entry name" value="Beta-Casp"/>
    <property type="match status" value="1"/>
</dbReference>
<dbReference type="InterPro" id="IPR036866">
    <property type="entry name" value="RibonucZ/Hydroxyglut_hydro"/>
</dbReference>
<dbReference type="Pfam" id="PF00753">
    <property type="entry name" value="Lactamase_B"/>
    <property type="match status" value="1"/>
</dbReference>
<organism evidence="4 5">
    <name type="scientific">Larkinella punicea</name>
    <dbReference type="NCBI Taxonomy" id="2315727"/>
    <lineage>
        <taxon>Bacteria</taxon>
        <taxon>Pseudomonadati</taxon>
        <taxon>Bacteroidota</taxon>
        <taxon>Cytophagia</taxon>
        <taxon>Cytophagales</taxon>
        <taxon>Spirosomataceae</taxon>
        <taxon>Larkinella</taxon>
    </lineage>
</organism>
<feature type="domain" description="Metallo-beta-lactamase" evidence="2">
    <location>
        <begin position="13"/>
        <end position="254"/>
    </location>
</feature>
<dbReference type="EMBL" id="QOWE01000009">
    <property type="protein sequence ID" value="RCR69330.1"/>
    <property type="molecule type" value="Genomic_DNA"/>
</dbReference>
<dbReference type="SUPFAM" id="SSF56281">
    <property type="entry name" value="Metallo-hydrolase/oxidoreductase"/>
    <property type="match status" value="1"/>
</dbReference>
<keyword evidence="5" id="KW-1185">Reference proteome</keyword>
<dbReference type="CDD" id="cd16295">
    <property type="entry name" value="TTHA0252-CPSF-like_MBL-fold"/>
    <property type="match status" value="1"/>
</dbReference>
<dbReference type="InterPro" id="IPR011108">
    <property type="entry name" value="RMMBL"/>
</dbReference>
<dbReference type="AlphaFoldDB" id="A0A368JNT3"/>
<dbReference type="GO" id="GO:0004521">
    <property type="term" value="F:RNA endonuclease activity"/>
    <property type="evidence" value="ECO:0007669"/>
    <property type="project" value="TreeGrafter"/>
</dbReference>
<dbReference type="Pfam" id="PF10996">
    <property type="entry name" value="Beta-Casp"/>
    <property type="match status" value="1"/>
</dbReference>
<dbReference type="PANTHER" id="PTHR11203">
    <property type="entry name" value="CLEAVAGE AND POLYADENYLATION SPECIFICITY FACTOR FAMILY MEMBER"/>
    <property type="match status" value="1"/>
</dbReference>
<dbReference type="RefSeq" id="WP_114406501.1">
    <property type="nucleotide sequence ID" value="NZ_QOWE01000009.1"/>
</dbReference>
<dbReference type="OrthoDB" id="9803916at2"/>
<reference evidence="4 5" key="1">
    <citation type="submission" date="2018-07" db="EMBL/GenBank/DDBJ databases">
        <title>Genome analysis of Larkinella rosea.</title>
        <authorList>
            <person name="Zhou Z."/>
            <person name="Wang G."/>
        </authorList>
    </citation>
    <scope>NUCLEOTIDE SEQUENCE [LARGE SCALE GENOMIC DNA]</scope>
    <source>
        <strain evidence="5">zzj9</strain>
    </source>
</reference>
<comment type="caution">
    <text evidence="4">The sequence shown here is derived from an EMBL/GenBank/DDBJ whole genome shotgun (WGS) entry which is preliminary data.</text>
</comment>
<evidence type="ECO:0000313" key="4">
    <source>
        <dbReference type="EMBL" id="RCR69330.1"/>
    </source>
</evidence>
<keyword evidence="1 4" id="KW-0378">Hydrolase</keyword>
<evidence type="ECO:0000259" key="2">
    <source>
        <dbReference type="SMART" id="SM00849"/>
    </source>
</evidence>
<accession>A0A368JNT3</accession>
<dbReference type="Pfam" id="PF07521">
    <property type="entry name" value="RMMBL"/>
    <property type="match status" value="1"/>
</dbReference>
<sequence length="470" mass="52970">MKIQFFGAARTVTGSKHLITTQRGTRILLDCGLFQGINTDDLNQDFRFKASDVDYLLLSHAHIDHCGLIPRLVRQGFTGPIYCTPATADLCQLMLLDSAHIQEKDLERINKRRKKQDRALLELLYETADVERALELLKPVEYGETFWLSRDEVSVVFTDTAHLLGSAAISLTVHETAPNGDPVEKRLFFSGDIGRPHDKILKMPEPFPQADYILCESTYGDKLHEPELDMSAHLLRIVHETCVVRRGKLIIPAFAVDRTQELVYALDQLENRGELPRLPVYIDSPMAVKATHLMKAHEECFNPEILAYIEKDGDAFAFPNLHYVSDVEESKAINESDEPCIIISASGMAEAGRIKHHIKNNIEDSRCTILIVGYCGPETLGGALKRGDSQVKIFGETFLVKADVEVMDSFSAHGDYREMLEFLSCQDAGRVKQVFLVHGEYDRQVVFRQKLQSAGFQNVYIPALYESVEL</sequence>
<evidence type="ECO:0000256" key="1">
    <source>
        <dbReference type="ARBA" id="ARBA00022801"/>
    </source>
</evidence>
<dbReference type="InterPro" id="IPR050698">
    <property type="entry name" value="MBL"/>
</dbReference>
<dbReference type="Gene3D" id="3.40.50.10890">
    <property type="match status" value="1"/>
</dbReference>
<name>A0A368JNT3_9BACT</name>
<gene>
    <name evidence="4" type="ORF">DUE52_13345</name>
</gene>
<dbReference type="PANTHER" id="PTHR11203:SF37">
    <property type="entry name" value="INTEGRATOR COMPLEX SUBUNIT 11"/>
    <property type="match status" value="1"/>
</dbReference>
<dbReference type="Gene3D" id="3.60.15.10">
    <property type="entry name" value="Ribonuclease Z/Hydroxyacylglutathione hydrolase-like"/>
    <property type="match status" value="1"/>
</dbReference>
<dbReference type="SMART" id="SM00849">
    <property type="entry name" value="Lactamase_B"/>
    <property type="match status" value="1"/>
</dbReference>
<proteinExistence type="predicted"/>
<evidence type="ECO:0000259" key="3">
    <source>
        <dbReference type="SMART" id="SM01027"/>
    </source>
</evidence>
<protein>
    <submittedName>
        <fullName evidence="4">MBL fold metallo-hydrolase</fullName>
    </submittedName>
</protein>
<dbReference type="Proteomes" id="UP000253383">
    <property type="component" value="Unassembled WGS sequence"/>
</dbReference>
<dbReference type="InterPro" id="IPR022712">
    <property type="entry name" value="Beta_Casp"/>
</dbReference>
<dbReference type="GO" id="GO:0016787">
    <property type="term" value="F:hydrolase activity"/>
    <property type="evidence" value="ECO:0007669"/>
    <property type="project" value="UniProtKB-KW"/>
</dbReference>
<evidence type="ECO:0000313" key="5">
    <source>
        <dbReference type="Proteomes" id="UP000253383"/>
    </source>
</evidence>
<dbReference type="InterPro" id="IPR001279">
    <property type="entry name" value="Metallo-B-lactamas"/>
</dbReference>